<evidence type="ECO:0000313" key="2">
    <source>
        <dbReference type="Proteomes" id="UP000467006"/>
    </source>
</evidence>
<accession>A0A7I7JXI0</accession>
<proteinExistence type="predicted"/>
<gene>
    <name evidence="1" type="ORF">MDUV_13230</name>
</gene>
<dbReference type="Proteomes" id="UP000467006">
    <property type="component" value="Chromosome"/>
</dbReference>
<protein>
    <submittedName>
        <fullName evidence="1">Uncharacterized protein</fullName>
    </submittedName>
</protein>
<dbReference type="AlphaFoldDB" id="A0A7I7JXI0"/>
<evidence type="ECO:0000313" key="1">
    <source>
        <dbReference type="EMBL" id="BBX16463.1"/>
    </source>
</evidence>
<keyword evidence="2" id="KW-1185">Reference proteome</keyword>
<name>A0A7I7JXI0_9MYCO</name>
<reference evidence="1 2" key="1">
    <citation type="journal article" date="2019" name="Emerg. Microbes Infect.">
        <title>Comprehensive subspecies identification of 175 nontuberculous mycobacteria species based on 7547 genomic profiles.</title>
        <authorList>
            <person name="Matsumoto Y."/>
            <person name="Kinjo T."/>
            <person name="Motooka D."/>
            <person name="Nabeya D."/>
            <person name="Jung N."/>
            <person name="Uechi K."/>
            <person name="Horii T."/>
            <person name="Iida T."/>
            <person name="Fujita J."/>
            <person name="Nakamura S."/>
        </authorList>
    </citation>
    <scope>NUCLEOTIDE SEQUENCE [LARGE SCALE GENOMIC DNA]</scope>
    <source>
        <strain evidence="1 2">JCM 6396</strain>
    </source>
</reference>
<dbReference type="KEGG" id="mdu:MDUV_13230"/>
<organism evidence="1 2">
    <name type="scientific">Mycolicibacterium duvalii</name>
    <dbReference type="NCBI Taxonomy" id="39688"/>
    <lineage>
        <taxon>Bacteria</taxon>
        <taxon>Bacillati</taxon>
        <taxon>Actinomycetota</taxon>
        <taxon>Actinomycetes</taxon>
        <taxon>Mycobacteriales</taxon>
        <taxon>Mycobacteriaceae</taxon>
        <taxon>Mycolicibacterium</taxon>
    </lineage>
</organism>
<dbReference type="EMBL" id="AP022563">
    <property type="protein sequence ID" value="BBX16463.1"/>
    <property type="molecule type" value="Genomic_DNA"/>
</dbReference>
<sequence>MGQWTGRFHALLFQGDRGGLGLPDPDREISVAVRLPQQQDGLVLRLLNSNADHANLTHVCLPPALVLLQFIPAVAGPDPTDNPSRRV</sequence>